<dbReference type="Proteomes" id="UP000539642">
    <property type="component" value="Unassembled WGS sequence"/>
</dbReference>
<organism evidence="3 4">
    <name type="scientific">Desulfoprunum benzoelyticum</name>
    <dbReference type="NCBI Taxonomy" id="1506996"/>
    <lineage>
        <taxon>Bacteria</taxon>
        <taxon>Pseudomonadati</taxon>
        <taxon>Thermodesulfobacteriota</taxon>
        <taxon>Desulfobulbia</taxon>
        <taxon>Desulfobulbales</taxon>
        <taxon>Desulfobulbaceae</taxon>
        <taxon>Desulfoprunum</taxon>
    </lineage>
</organism>
<feature type="domain" description="Capsule synthesis protein CapA" evidence="2">
    <location>
        <begin position="10"/>
        <end position="247"/>
    </location>
</feature>
<evidence type="ECO:0000313" key="3">
    <source>
        <dbReference type="EMBL" id="MBB5346971.1"/>
    </source>
</evidence>
<dbReference type="PANTHER" id="PTHR33393:SF11">
    <property type="entry name" value="POLYGLUTAMINE SYNTHESIS ACCESSORY PROTEIN RV0574C-RELATED"/>
    <property type="match status" value="1"/>
</dbReference>
<dbReference type="Gene3D" id="3.60.21.10">
    <property type="match status" value="1"/>
</dbReference>
<dbReference type="SMART" id="SM00854">
    <property type="entry name" value="PGA_cap"/>
    <property type="match status" value="1"/>
</dbReference>
<evidence type="ECO:0000256" key="1">
    <source>
        <dbReference type="ARBA" id="ARBA00005662"/>
    </source>
</evidence>
<sequence length="362" mass="40022">MTESSSTTIRLAAIGDLLLTTRPGEAVAGRGLEALSPEVRRLFASCDIVVANLECTLPGRDKVPTEPRVFTSEDQVRGLAAAGINVVTLGNNHAFDGGDEGFQRLTAVLDSDDIAWCGAGSTAADAGRPLLLHINGIHIAVIGVVDASSGMCRFAGPASSGVTRLDREALCLQIEALRQHVDHVVIVPHWGEERFQMPSPAQVGQAHAFIDAGASMILGHHPHVVQGMEWYRTFPIVYSLGNFLANHVYWENGDFLTWNHYERTGCILLAELGKDKVQEVRQIPVFDDGETISLDTEGQGERYLNTANRMVLHGITSSRYRRENFRVRFLLPIVAQLRWKNLRRLRPAHFRKAWRLFSNGLK</sequence>
<accession>A0A840V1A0</accession>
<dbReference type="CDD" id="cd07381">
    <property type="entry name" value="MPP_CapA"/>
    <property type="match status" value="1"/>
</dbReference>
<keyword evidence="4" id="KW-1185">Reference proteome</keyword>
<dbReference type="InterPro" id="IPR029052">
    <property type="entry name" value="Metallo-depent_PP-like"/>
</dbReference>
<dbReference type="SUPFAM" id="SSF56300">
    <property type="entry name" value="Metallo-dependent phosphatases"/>
    <property type="match status" value="1"/>
</dbReference>
<name>A0A840V1A0_9BACT</name>
<dbReference type="RefSeq" id="WP_183348308.1">
    <property type="nucleotide sequence ID" value="NZ_JACHEO010000002.1"/>
</dbReference>
<dbReference type="InterPro" id="IPR052169">
    <property type="entry name" value="CW_Biosynth-Accessory"/>
</dbReference>
<gene>
    <name evidence="3" type="ORF">HNQ81_000681</name>
</gene>
<dbReference type="EMBL" id="JACHEO010000002">
    <property type="protein sequence ID" value="MBB5346971.1"/>
    <property type="molecule type" value="Genomic_DNA"/>
</dbReference>
<dbReference type="AlphaFoldDB" id="A0A840V1A0"/>
<comment type="caution">
    <text evidence="3">The sequence shown here is derived from an EMBL/GenBank/DDBJ whole genome shotgun (WGS) entry which is preliminary data.</text>
</comment>
<protein>
    <submittedName>
        <fullName evidence="3">Poly-gamma-glutamate synthesis protein (Capsule biosynthesis protein)</fullName>
    </submittedName>
</protein>
<dbReference type="Pfam" id="PF09587">
    <property type="entry name" value="PGA_cap"/>
    <property type="match status" value="1"/>
</dbReference>
<dbReference type="InterPro" id="IPR019079">
    <property type="entry name" value="Capsule_synth_CapA"/>
</dbReference>
<evidence type="ECO:0000313" key="4">
    <source>
        <dbReference type="Proteomes" id="UP000539642"/>
    </source>
</evidence>
<reference evidence="3 4" key="1">
    <citation type="submission" date="2020-08" db="EMBL/GenBank/DDBJ databases">
        <title>Genomic Encyclopedia of Type Strains, Phase IV (KMG-IV): sequencing the most valuable type-strain genomes for metagenomic binning, comparative biology and taxonomic classification.</title>
        <authorList>
            <person name="Goeker M."/>
        </authorList>
    </citation>
    <scope>NUCLEOTIDE SEQUENCE [LARGE SCALE GENOMIC DNA]</scope>
    <source>
        <strain evidence="3 4">DSM 28570</strain>
    </source>
</reference>
<proteinExistence type="inferred from homology"/>
<comment type="similarity">
    <text evidence="1">Belongs to the CapA family.</text>
</comment>
<evidence type="ECO:0000259" key="2">
    <source>
        <dbReference type="SMART" id="SM00854"/>
    </source>
</evidence>
<dbReference type="PANTHER" id="PTHR33393">
    <property type="entry name" value="POLYGLUTAMINE SYNTHESIS ACCESSORY PROTEIN RV0574C-RELATED"/>
    <property type="match status" value="1"/>
</dbReference>